<comment type="similarity">
    <text evidence="1">Belongs to the DprA/Smf family.</text>
</comment>
<proteinExistence type="inferred from homology"/>
<evidence type="ECO:0000259" key="2">
    <source>
        <dbReference type="Pfam" id="PF02481"/>
    </source>
</evidence>
<feature type="domain" description="DprA winged helix" evidence="3">
    <location>
        <begin position="287"/>
        <end position="331"/>
    </location>
</feature>
<dbReference type="Pfam" id="PF02481">
    <property type="entry name" value="DNA_processg_A"/>
    <property type="match status" value="1"/>
</dbReference>
<dbReference type="Proteomes" id="UP000824142">
    <property type="component" value="Unassembled WGS sequence"/>
</dbReference>
<accession>A0A9D1MS81</accession>
<sequence>MTYEDLFNRLLILRTPNIGPVRYHKLINQYGNVGEVVTVLKPSDAVVNSVKREIELANKLGVFYLSDDMEEYPALLRDIKNHPPLLSVRGNKKALLKKSVSMVGTRHATIVGMNFIADLAQKFSAENYVVVSGMAMGTDAAAHRGALRTVGDSQTIAVLAGGVDYIWPLENESLYWEIVERGAVVSEMPVGFVPAASNFVIRNRLIAWLGQKLILGEADLNSGSMKTAEFSYESNREIWAIPSHPTDSRSFGPNSLIKSGRAKLCTGPQDFFDSKKNCKKIESDNLLLDALGTIPVSESVLSEIVKKSISEIKQELVILELQGLVRKVDGGYIRL</sequence>
<evidence type="ECO:0000256" key="1">
    <source>
        <dbReference type="ARBA" id="ARBA00006525"/>
    </source>
</evidence>
<dbReference type="Pfam" id="PF21102">
    <property type="entry name" value="DprA_N"/>
    <property type="match status" value="1"/>
</dbReference>
<evidence type="ECO:0000313" key="5">
    <source>
        <dbReference type="Proteomes" id="UP000824142"/>
    </source>
</evidence>
<protein>
    <submittedName>
        <fullName evidence="4">DNA-processing protein DprA</fullName>
    </submittedName>
</protein>
<reference evidence="4" key="1">
    <citation type="submission" date="2020-10" db="EMBL/GenBank/DDBJ databases">
        <authorList>
            <person name="Gilroy R."/>
        </authorList>
    </citation>
    <scope>NUCLEOTIDE SEQUENCE</scope>
    <source>
        <strain evidence="4">CHK136-897</strain>
    </source>
</reference>
<name>A0A9D1MS81_9PROT</name>
<evidence type="ECO:0000313" key="4">
    <source>
        <dbReference type="EMBL" id="HIU65388.1"/>
    </source>
</evidence>
<dbReference type="SUPFAM" id="SSF102405">
    <property type="entry name" value="MCP/YpsA-like"/>
    <property type="match status" value="1"/>
</dbReference>
<dbReference type="Pfam" id="PF17782">
    <property type="entry name" value="WHD_DprA"/>
    <property type="match status" value="1"/>
</dbReference>
<organism evidence="4 5">
    <name type="scientific">Candidatus Enterousia avicola</name>
    <dbReference type="NCBI Taxonomy" id="2840787"/>
    <lineage>
        <taxon>Bacteria</taxon>
        <taxon>Pseudomonadati</taxon>
        <taxon>Pseudomonadota</taxon>
        <taxon>Alphaproteobacteria</taxon>
        <taxon>Candidatus Enterousia</taxon>
    </lineage>
</organism>
<dbReference type="PANTHER" id="PTHR43022">
    <property type="entry name" value="PROTEIN SMF"/>
    <property type="match status" value="1"/>
</dbReference>
<dbReference type="EMBL" id="DVNO01000014">
    <property type="protein sequence ID" value="HIU65388.1"/>
    <property type="molecule type" value="Genomic_DNA"/>
</dbReference>
<dbReference type="Gene3D" id="3.40.50.450">
    <property type="match status" value="1"/>
</dbReference>
<evidence type="ECO:0000259" key="3">
    <source>
        <dbReference type="Pfam" id="PF17782"/>
    </source>
</evidence>
<dbReference type="InterPro" id="IPR057666">
    <property type="entry name" value="DrpA_SLOG"/>
</dbReference>
<feature type="domain" description="Smf/DprA SLOG" evidence="2">
    <location>
        <begin position="69"/>
        <end position="273"/>
    </location>
</feature>
<reference evidence="4" key="2">
    <citation type="journal article" date="2021" name="PeerJ">
        <title>Extensive microbial diversity within the chicken gut microbiome revealed by metagenomics and culture.</title>
        <authorList>
            <person name="Gilroy R."/>
            <person name="Ravi A."/>
            <person name="Getino M."/>
            <person name="Pursley I."/>
            <person name="Horton D.L."/>
            <person name="Alikhan N.F."/>
            <person name="Baker D."/>
            <person name="Gharbi K."/>
            <person name="Hall N."/>
            <person name="Watson M."/>
            <person name="Adriaenssens E.M."/>
            <person name="Foster-Nyarko E."/>
            <person name="Jarju S."/>
            <person name="Secka A."/>
            <person name="Antonio M."/>
            <person name="Oren A."/>
            <person name="Chaudhuri R.R."/>
            <person name="La Ragione R."/>
            <person name="Hildebrand F."/>
            <person name="Pallen M.J."/>
        </authorList>
    </citation>
    <scope>NUCLEOTIDE SEQUENCE</scope>
    <source>
        <strain evidence="4">CHK136-897</strain>
    </source>
</reference>
<dbReference type="GO" id="GO:0009294">
    <property type="term" value="P:DNA-mediated transformation"/>
    <property type="evidence" value="ECO:0007669"/>
    <property type="project" value="InterPro"/>
</dbReference>
<gene>
    <name evidence="4" type="ORF">IAC63_01985</name>
</gene>
<dbReference type="AlphaFoldDB" id="A0A9D1MS81"/>
<dbReference type="InterPro" id="IPR041614">
    <property type="entry name" value="DprA_WH"/>
</dbReference>
<dbReference type="InterPro" id="IPR003488">
    <property type="entry name" value="DprA"/>
</dbReference>
<comment type="caution">
    <text evidence="4">The sequence shown here is derived from an EMBL/GenBank/DDBJ whole genome shotgun (WGS) entry which is preliminary data.</text>
</comment>
<dbReference type="PANTHER" id="PTHR43022:SF1">
    <property type="entry name" value="PROTEIN SMF"/>
    <property type="match status" value="1"/>
</dbReference>